<dbReference type="EMBL" id="QOQD01000002">
    <property type="protein sequence ID" value="RCL74314.1"/>
    <property type="molecule type" value="Genomic_DNA"/>
</dbReference>
<organism evidence="2 3">
    <name type="scientific">PS1 clade bacterium</name>
    <dbReference type="NCBI Taxonomy" id="2175152"/>
    <lineage>
        <taxon>Bacteria</taxon>
        <taxon>Pseudomonadati</taxon>
        <taxon>Pseudomonadota</taxon>
        <taxon>Alphaproteobacteria</taxon>
        <taxon>PS1 clade</taxon>
    </lineage>
</organism>
<accession>A0A368DRN5</accession>
<sequence length="160" mass="17616">MILNMTKKIRKFLVVVDDTTECHRAISYASQRAVRTNGKLSLLRIINTTDFKNLYGVEGIMKQEAEEMAQEILKSLSEKVHSETGLIPEIIIRFGEPSIEIINFIKEDKTISLLVLAASSESGKPGPLVSQFTGSKVGTFPIPITIVPGNLSEKTILALT</sequence>
<dbReference type="CDD" id="cd00293">
    <property type="entry name" value="USP-like"/>
    <property type="match status" value="1"/>
</dbReference>
<reference evidence="2 3" key="1">
    <citation type="journal article" date="2018" name="Microbiome">
        <title>Fine metagenomic profile of the Mediterranean stratified and mixed water columns revealed by assembly and recruitment.</title>
        <authorList>
            <person name="Haro-Moreno J.M."/>
            <person name="Lopez-Perez M."/>
            <person name="De La Torre J.R."/>
            <person name="Picazo A."/>
            <person name="Camacho A."/>
            <person name="Rodriguez-Valera F."/>
        </authorList>
    </citation>
    <scope>NUCLEOTIDE SEQUENCE [LARGE SCALE GENOMIC DNA]</scope>
    <source>
        <strain evidence="2">MED-G57</strain>
    </source>
</reference>
<dbReference type="Gene3D" id="3.40.50.620">
    <property type="entry name" value="HUPs"/>
    <property type="match status" value="1"/>
</dbReference>
<dbReference type="SUPFAM" id="SSF52402">
    <property type="entry name" value="Adenine nucleotide alpha hydrolases-like"/>
    <property type="match status" value="1"/>
</dbReference>
<name>A0A368DRN5_9PROT</name>
<dbReference type="Pfam" id="PF00582">
    <property type="entry name" value="Usp"/>
    <property type="match status" value="1"/>
</dbReference>
<dbReference type="Proteomes" id="UP000253570">
    <property type="component" value="Unassembled WGS sequence"/>
</dbReference>
<dbReference type="InterPro" id="IPR006016">
    <property type="entry name" value="UspA"/>
</dbReference>
<evidence type="ECO:0000313" key="2">
    <source>
        <dbReference type="EMBL" id="RCL74314.1"/>
    </source>
</evidence>
<evidence type="ECO:0000313" key="3">
    <source>
        <dbReference type="Proteomes" id="UP000253570"/>
    </source>
</evidence>
<gene>
    <name evidence="2" type="ORF">DBW71_00900</name>
</gene>
<proteinExistence type="predicted"/>
<protein>
    <submittedName>
        <fullName evidence="2">Universal stress protein</fullName>
    </submittedName>
</protein>
<feature type="domain" description="UspA" evidence="1">
    <location>
        <begin position="9"/>
        <end position="148"/>
    </location>
</feature>
<dbReference type="AlphaFoldDB" id="A0A368DRN5"/>
<dbReference type="InterPro" id="IPR014729">
    <property type="entry name" value="Rossmann-like_a/b/a_fold"/>
</dbReference>
<comment type="caution">
    <text evidence="2">The sequence shown here is derived from an EMBL/GenBank/DDBJ whole genome shotgun (WGS) entry which is preliminary data.</text>
</comment>
<evidence type="ECO:0000259" key="1">
    <source>
        <dbReference type="Pfam" id="PF00582"/>
    </source>
</evidence>